<evidence type="ECO:0000256" key="5">
    <source>
        <dbReference type="ARBA" id="ARBA00023239"/>
    </source>
</evidence>
<evidence type="ECO:0000259" key="12">
    <source>
        <dbReference type="SMART" id="SM01007"/>
    </source>
</evidence>
<keyword evidence="5" id="KW-0456">Lyase</keyword>
<evidence type="ECO:0000256" key="6">
    <source>
        <dbReference type="ARBA" id="ARBA00023277"/>
    </source>
</evidence>
<name>W0HYL9_9GAMM</name>
<dbReference type="SUPFAM" id="SSF53639">
    <property type="entry name" value="AraD/HMP-PK domain-like"/>
    <property type="match status" value="1"/>
</dbReference>
<protein>
    <recommendedName>
        <fullName evidence="9">3-oxo-tetronate 4-phosphate decarboxylase</fullName>
        <ecNumber evidence="8">4.1.1.104</ecNumber>
    </recommendedName>
</protein>
<dbReference type="InterPro" id="IPR001303">
    <property type="entry name" value="Aldolase_II/adducin_N"/>
</dbReference>
<evidence type="ECO:0000256" key="3">
    <source>
        <dbReference type="ARBA" id="ARBA00022723"/>
    </source>
</evidence>
<evidence type="ECO:0000256" key="9">
    <source>
        <dbReference type="ARBA" id="ARBA00044803"/>
    </source>
</evidence>
<evidence type="ECO:0000256" key="2">
    <source>
        <dbReference type="ARBA" id="ARBA00010037"/>
    </source>
</evidence>
<dbReference type="GO" id="GO:0005829">
    <property type="term" value="C:cytosol"/>
    <property type="evidence" value="ECO:0007669"/>
    <property type="project" value="TreeGrafter"/>
</dbReference>
<keyword evidence="3" id="KW-0479">Metal-binding</keyword>
<dbReference type="GO" id="GO:0016832">
    <property type="term" value="F:aldehyde-lyase activity"/>
    <property type="evidence" value="ECO:0007669"/>
    <property type="project" value="InterPro"/>
</dbReference>
<organism evidence="13 14">
    <name type="scientific">Sodalis praecaptivus</name>
    <dbReference type="NCBI Taxonomy" id="1239307"/>
    <lineage>
        <taxon>Bacteria</taxon>
        <taxon>Pseudomonadati</taxon>
        <taxon>Pseudomonadota</taxon>
        <taxon>Gammaproteobacteria</taxon>
        <taxon>Enterobacterales</taxon>
        <taxon>Bruguierivoracaceae</taxon>
        <taxon>Sodalis</taxon>
    </lineage>
</organism>
<reference evidence="13 14" key="1">
    <citation type="journal article" date="2014" name="Genome Biol. Evol.">
        <title>Genome degeneration and adaptation in a nascent stage of symbiosis.</title>
        <authorList>
            <person name="Oakeson K.F."/>
            <person name="Gil R."/>
            <person name="Clayton A.L."/>
            <person name="Dunn D.M."/>
            <person name="von Niederhausern A.C."/>
            <person name="Hamil C."/>
            <person name="Aoyagi A."/>
            <person name="Duval B."/>
            <person name="Baca A."/>
            <person name="Silva F.J."/>
            <person name="Vallier A."/>
            <person name="Jackson D.G."/>
            <person name="Latorre A."/>
            <person name="Weiss R.B."/>
            <person name="Heddi A."/>
            <person name="Moya A."/>
            <person name="Dale C."/>
        </authorList>
    </citation>
    <scope>NUCLEOTIDE SEQUENCE [LARGE SCALE GENOMIC DNA]</scope>
    <source>
        <strain evidence="13 14">HS1</strain>
    </source>
</reference>
<evidence type="ECO:0000256" key="4">
    <source>
        <dbReference type="ARBA" id="ARBA00022833"/>
    </source>
</evidence>
<keyword evidence="14" id="KW-1185">Reference proteome</keyword>
<dbReference type="Pfam" id="PF00596">
    <property type="entry name" value="Aldolase_II"/>
    <property type="match status" value="1"/>
</dbReference>
<dbReference type="KEGG" id="sod:Sant_2270"/>
<dbReference type="HOGENOM" id="CLU_006033_3_2_6"/>
<dbReference type="NCBIfam" id="NF006000">
    <property type="entry name" value="PRK08130.1"/>
    <property type="match status" value="1"/>
</dbReference>
<dbReference type="FunFam" id="3.40.225.10:FF:000008">
    <property type="entry name" value="Sugar aldolase"/>
    <property type="match status" value="1"/>
</dbReference>
<dbReference type="NCBIfam" id="NF043034">
    <property type="entry name" value="OxoTetrPhDc"/>
    <property type="match status" value="1"/>
</dbReference>
<comment type="function">
    <text evidence="7">Catalyzes the decarboxylation of 3-oxo-tetronate 4-phosphate to dihydroxyacetone phosphate (DHAP) and CO(2).</text>
</comment>
<feature type="domain" description="Class II aldolase/adducin N-terminal" evidence="12">
    <location>
        <begin position="8"/>
        <end position="187"/>
    </location>
</feature>
<accession>W0HYL9</accession>
<dbReference type="PANTHER" id="PTHR22789:SF0">
    <property type="entry name" value="3-OXO-TETRONATE 4-PHOSPHATE DECARBOXYLASE-RELATED"/>
    <property type="match status" value="1"/>
</dbReference>
<dbReference type="EC" id="4.1.1.104" evidence="8"/>
<evidence type="ECO:0000256" key="10">
    <source>
        <dbReference type="ARBA" id="ARBA00047520"/>
    </source>
</evidence>
<dbReference type="PANTHER" id="PTHR22789">
    <property type="entry name" value="FUCULOSE PHOSPHATE ALDOLASE"/>
    <property type="match status" value="1"/>
</dbReference>
<dbReference type="SMART" id="SM01007">
    <property type="entry name" value="Aldolase_II"/>
    <property type="match status" value="1"/>
</dbReference>
<dbReference type="InterPro" id="IPR036409">
    <property type="entry name" value="Aldolase_II/adducin_N_sf"/>
</dbReference>
<comment type="similarity">
    <text evidence="2">Belongs to the aldolase class II family. AraD/FucA subfamily.</text>
</comment>
<sequence length="213" mass="22906">MTEAELREQMVSLAHSLFMRGYSSGGAGNISCRLPDGGFLVTPTNSSFGALDPERLSKLDEQGEWVAGDKPSKEAVMHRAFYRERPQTGGVVHLHSPSLTALSCLPGLDAANCLPPITPYYVMRVGTLPLVPYFRPGDPALAQAIGALAPSHNAMLLANHGPVVGGGSLREAVFNAEELEDTARLYFTLLPHGMVTLTAEQIHELNVTFKRPA</sequence>
<dbReference type="Gene3D" id="3.40.225.10">
    <property type="entry name" value="Class II aldolase/adducin N-terminal domain"/>
    <property type="match status" value="1"/>
</dbReference>
<gene>
    <name evidence="13" type="ORF">Sant_2270</name>
</gene>
<keyword evidence="6" id="KW-0119">Carbohydrate metabolism</keyword>
<keyword evidence="4" id="KW-0862">Zinc</keyword>
<comment type="catalytic activity">
    <reaction evidence="10">
        <text>3-dehydro-4-O-phospho-D-erythronate + H(+) = dihydroxyacetone phosphate + CO2</text>
        <dbReference type="Rhea" id="RHEA:52416"/>
        <dbReference type="ChEBI" id="CHEBI:15378"/>
        <dbReference type="ChEBI" id="CHEBI:16526"/>
        <dbReference type="ChEBI" id="CHEBI:57642"/>
        <dbReference type="ChEBI" id="CHEBI:136593"/>
        <dbReference type="EC" id="4.1.1.104"/>
    </reaction>
</comment>
<dbReference type="PATRIC" id="fig|1239307.3.peg.2513"/>
<dbReference type="GO" id="GO:0046872">
    <property type="term" value="F:metal ion binding"/>
    <property type="evidence" value="ECO:0007669"/>
    <property type="project" value="UniProtKB-KW"/>
</dbReference>
<proteinExistence type="inferred from homology"/>
<comment type="catalytic activity">
    <reaction evidence="11">
        <text>3-dehydro-4-O-phospho-L-erythronate + H(+) = dihydroxyacetone phosphate + CO2</text>
        <dbReference type="Rhea" id="RHEA:52404"/>
        <dbReference type="ChEBI" id="CHEBI:15378"/>
        <dbReference type="ChEBI" id="CHEBI:16526"/>
        <dbReference type="ChEBI" id="CHEBI:57642"/>
        <dbReference type="ChEBI" id="CHEBI:136592"/>
        <dbReference type="EC" id="4.1.1.104"/>
    </reaction>
</comment>
<evidence type="ECO:0000256" key="11">
    <source>
        <dbReference type="ARBA" id="ARBA00048603"/>
    </source>
</evidence>
<evidence type="ECO:0000313" key="14">
    <source>
        <dbReference type="Proteomes" id="UP000019028"/>
    </source>
</evidence>
<evidence type="ECO:0000256" key="1">
    <source>
        <dbReference type="ARBA" id="ARBA00001947"/>
    </source>
</evidence>
<dbReference type="GO" id="GO:0019323">
    <property type="term" value="P:pentose catabolic process"/>
    <property type="evidence" value="ECO:0007669"/>
    <property type="project" value="InterPro"/>
</dbReference>
<dbReference type="InterPro" id="IPR050197">
    <property type="entry name" value="Aldolase_class_II_sugar_metab"/>
</dbReference>
<comment type="cofactor">
    <cofactor evidence="1">
        <name>Zn(2+)</name>
        <dbReference type="ChEBI" id="CHEBI:29105"/>
    </cofactor>
</comment>
<dbReference type="Proteomes" id="UP000019028">
    <property type="component" value="Chromosome"/>
</dbReference>
<evidence type="ECO:0000256" key="8">
    <source>
        <dbReference type="ARBA" id="ARBA00044772"/>
    </source>
</evidence>
<dbReference type="OrthoDB" id="5500703at2"/>
<dbReference type="AlphaFoldDB" id="W0HYL9"/>
<dbReference type="EMBL" id="CP006569">
    <property type="protein sequence ID" value="AHF77315.1"/>
    <property type="molecule type" value="Genomic_DNA"/>
</dbReference>
<dbReference type="InterPro" id="IPR050013">
    <property type="entry name" value="OtnC"/>
</dbReference>
<dbReference type="RefSeq" id="WP_025422449.1">
    <property type="nucleotide sequence ID" value="NZ_CP006569.1"/>
</dbReference>
<evidence type="ECO:0000313" key="13">
    <source>
        <dbReference type="EMBL" id="AHF77315.1"/>
    </source>
</evidence>
<evidence type="ECO:0000256" key="7">
    <source>
        <dbReference type="ARBA" id="ARBA00044745"/>
    </source>
</evidence>